<dbReference type="InterPro" id="IPR003838">
    <property type="entry name" value="ABC3_permease_C"/>
</dbReference>
<evidence type="ECO:0000256" key="9">
    <source>
        <dbReference type="ARBA" id="ARBA00022989"/>
    </source>
</evidence>
<evidence type="ECO:0000256" key="2">
    <source>
        <dbReference type="ARBA" id="ARBA00007379"/>
    </source>
</evidence>
<evidence type="ECO:0000256" key="13">
    <source>
        <dbReference type="SAM" id="Phobius"/>
    </source>
</evidence>
<comment type="similarity">
    <text evidence="2">Belongs to the ABC-4 integral membrane protein family. FtsX subfamily.</text>
</comment>
<evidence type="ECO:0000256" key="10">
    <source>
        <dbReference type="ARBA" id="ARBA00023136"/>
    </source>
</evidence>
<feature type="domain" description="ABC3 transporter permease C-terminal" evidence="14">
    <location>
        <begin position="269"/>
        <end position="386"/>
    </location>
</feature>
<evidence type="ECO:0000313" key="17">
    <source>
        <dbReference type="Proteomes" id="UP001595476"/>
    </source>
</evidence>
<dbReference type="InterPro" id="IPR004513">
    <property type="entry name" value="FtsX"/>
</dbReference>
<keyword evidence="17" id="KW-1185">Reference proteome</keyword>
<evidence type="ECO:0000256" key="11">
    <source>
        <dbReference type="ARBA" id="ARBA00023306"/>
    </source>
</evidence>
<organism evidence="16 17">
    <name type="scientific">Litoribrevibacter euphylliae</name>
    <dbReference type="NCBI Taxonomy" id="1834034"/>
    <lineage>
        <taxon>Bacteria</taxon>
        <taxon>Pseudomonadati</taxon>
        <taxon>Pseudomonadota</taxon>
        <taxon>Gammaproteobacteria</taxon>
        <taxon>Oceanospirillales</taxon>
        <taxon>Oceanospirillaceae</taxon>
        <taxon>Litoribrevibacter</taxon>
    </lineage>
</organism>
<dbReference type="InterPro" id="IPR040690">
    <property type="entry name" value="FtsX_ECD"/>
</dbReference>
<feature type="domain" description="FtsX extracellular" evidence="15">
    <location>
        <begin position="151"/>
        <end position="246"/>
    </location>
</feature>
<keyword evidence="10 13" id="KW-0472">Membrane</keyword>
<evidence type="ECO:0000256" key="6">
    <source>
        <dbReference type="ARBA" id="ARBA00022519"/>
    </source>
</evidence>
<dbReference type="InterPro" id="IPR047590">
    <property type="entry name" value="FtsX_proteobact-type"/>
</dbReference>
<comment type="subunit">
    <text evidence="3">Forms a membrane-associated complex with FtsE.</text>
</comment>
<evidence type="ECO:0000313" key="16">
    <source>
        <dbReference type="EMBL" id="MFC3152037.1"/>
    </source>
</evidence>
<feature type="region of interest" description="Disordered" evidence="12">
    <location>
        <begin position="1"/>
        <end position="88"/>
    </location>
</feature>
<evidence type="ECO:0000256" key="5">
    <source>
        <dbReference type="ARBA" id="ARBA00022475"/>
    </source>
</evidence>
<evidence type="ECO:0000256" key="7">
    <source>
        <dbReference type="ARBA" id="ARBA00022618"/>
    </source>
</evidence>
<feature type="compositionally biased region" description="Low complexity" evidence="12">
    <location>
        <begin position="58"/>
        <end position="76"/>
    </location>
</feature>
<feature type="transmembrane region" description="Helical" evidence="13">
    <location>
        <begin position="319"/>
        <end position="345"/>
    </location>
</feature>
<dbReference type="PANTHER" id="PTHR47755">
    <property type="entry name" value="CELL DIVISION PROTEIN FTSX"/>
    <property type="match status" value="1"/>
</dbReference>
<keyword evidence="5" id="KW-1003">Cell membrane</keyword>
<sequence>MFGKKDKADSRKAVKGATVKGARSKDTQGKPAQVKGAVKSGASVTSASAVKGATRQTASRPAKPAAKAPVANNASNETTRRSAKKPSSFGSLIQYHRDCMRSSWHRLNDARLATAMTAALVAISMSLPMLLLLVVSNLQQLSSDWQDQTSLSAYLSPGMSDAQQLKLTHQVQGLAAVDKTRLISPDEGLEEFKGLAGAELLSLFDSNPLPAVIEVVPNIDRSNEGYQIEISDLVRELSAMQGIDDVNYDMQWVERLVNYVGLAERFALIIGVLLALGAVLAISNSIRLEIENRRQEIIVIKLVGGTDSFIRLPFLYSGFWYGVVGATLATLCLWLVGFWLSPYVSRLLSLYSSDVAINYLGMTDIFWLYFCAIVLAVVGAWLAVYRHLDEIEPE</sequence>
<name>A0ABV7HL13_9GAMM</name>
<dbReference type="Gene3D" id="3.30.70.3040">
    <property type="match status" value="1"/>
</dbReference>
<keyword evidence="6" id="KW-0997">Cell inner membrane</keyword>
<dbReference type="EMBL" id="JBHRSZ010000005">
    <property type="protein sequence ID" value="MFC3152037.1"/>
    <property type="molecule type" value="Genomic_DNA"/>
</dbReference>
<dbReference type="RefSeq" id="WP_386721786.1">
    <property type="nucleotide sequence ID" value="NZ_JBHRSZ010000005.1"/>
</dbReference>
<proteinExistence type="inferred from homology"/>
<keyword evidence="7" id="KW-0132">Cell division</keyword>
<evidence type="ECO:0000256" key="4">
    <source>
        <dbReference type="ARBA" id="ARBA00021907"/>
    </source>
</evidence>
<dbReference type="Pfam" id="PF02687">
    <property type="entry name" value="FtsX"/>
    <property type="match status" value="1"/>
</dbReference>
<keyword evidence="8 13" id="KW-0812">Transmembrane</keyword>
<feature type="compositionally biased region" description="Basic and acidic residues" evidence="12">
    <location>
        <begin position="1"/>
        <end position="12"/>
    </location>
</feature>
<comment type="subcellular location">
    <subcellularLocation>
        <location evidence="1">Cell inner membrane</location>
        <topology evidence="1">Multi-pass membrane protein</topology>
    </subcellularLocation>
</comment>
<keyword evidence="9 13" id="KW-1133">Transmembrane helix</keyword>
<protein>
    <recommendedName>
        <fullName evidence="4">Cell division protein FtsX</fullName>
    </recommendedName>
</protein>
<dbReference type="PANTHER" id="PTHR47755:SF1">
    <property type="entry name" value="CELL DIVISION PROTEIN FTSX"/>
    <property type="match status" value="1"/>
</dbReference>
<dbReference type="Proteomes" id="UP001595476">
    <property type="component" value="Unassembled WGS sequence"/>
</dbReference>
<evidence type="ECO:0000256" key="1">
    <source>
        <dbReference type="ARBA" id="ARBA00004429"/>
    </source>
</evidence>
<accession>A0ABV7HL13</accession>
<evidence type="ECO:0000259" key="14">
    <source>
        <dbReference type="Pfam" id="PF02687"/>
    </source>
</evidence>
<evidence type="ECO:0000256" key="3">
    <source>
        <dbReference type="ARBA" id="ARBA00011160"/>
    </source>
</evidence>
<evidence type="ECO:0000259" key="15">
    <source>
        <dbReference type="Pfam" id="PF18075"/>
    </source>
</evidence>
<dbReference type="NCBIfam" id="TIGR00439">
    <property type="entry name" value="FtsX_Gneg"/>
    <property type="match status" value="1"/>
</dbReference>
<feature type="transmembrane region" description="Helical" evidence="13">
    <location>
        <begin position="110"/>
        <end position="135"/>
    </location>
</feature>
<reference evidence="17" key="1">
    <citation type="journal article" date="2019" name="Int. J. Syst. Evol. Microbiol.">
        <title>The Global Catalogue of Microorganisms (GCM) 10K type strain sequencing project: providing services to taxonomists for standard genome sequencing and annotation.</title>
        <authorList>
            <consortium name="The Broad Institute Genomics Platform"/>
            <consortium name="The Broad Institute Genome Sequencing Center for Infectious Disease"/>
            <person name="Wu L."/>
            <person name="Ma J."/>
        </authorList>
    </citation>
    <scope>NUCLEOTIDE SEQUENCE [LARGE SCALE GENOMIC DNA]</scope>
    <source>
        <strain evidence="17">KCTC 52438</strain>
    </source>
</reference>
<gene>
    <name evidence="16" type="primary">ftsX</name>
    <name evidence="16" type="ORF">ACFOEK_13425</name>
</gene>
<evidence type="ECO:0000256" key="8">
    <source>
        <dbReference type="ARBA" id="ARBA00022692"/>
    </source>
</evidence>
<evidence type="ECO:0000256" key="12">
    <source>
        <dbReference type="SAM" id="MobiDB-lite"/>
    </source>
</evidence>
<keyword evidence="11" id="KW-0131">Cell cycle</keyword>
<feature type="transmembrane region" description="Helical" evidence="13">
    <location>
        <begin position="365"/>
        <end position="385"/>
    </location>
</feature>
<feature type="transmembrane region" description="Helical" evidence="13">
    <location>
        <begin position="266"/>
        <end position="286"/>
    </location>
</feature>
<dbReference type="Pfam" id="PF18075">
    <property type="entry name" value="FtsX_ECD"/>
    <property type="match status" value="1"/>
</dbReference>
<comment type="caution">
    <text evidence="16">The sequence shown here is derived from an EMBL/GenBank/DDBJ whole genome shotgun (WGS) entry which is preliminary data.</text>
</comment>